<name>S7Q5R2_GLOTA</name>
<feature type="domain" description="DUF6697" evidence="3">
    <location>
        <begin position="549"/>
        <end position="702"/>
    </location>
</feature>
<protein>
    <recommendedName>
        <fullName evidence="3">DUF6697 domain-containing protein</fullName>
    </recommendedName>
</protein>
<keyword evidence="1" id="KW-0175">Coiled coil</keyword>
<accession>S7Q5R2</accession>
<dbReference type="AlphaFoldDB" id="S7Q5R2"/>
<reference evidence="4 5" key="1">
    <citation type="journal article" date="2012" name="Science">
        <title>The Paleozoic origin of enzymatic lignin decomposition reconstructed from 31 fungal genomes.</title>
        <authorList>
            <person name="Floudas D."/>
            <person name="Binder M."/>
            <person name="Riley R."/>
            <person name="Barry K."/>
            <person name="Blanchette R.A."/>
            <person name="Henrissat B."/>
            <person name="Martinez A.T."/>
            <person name="Otillar R."/>
            <person name="Spatafora J.W."/>
            <person name="Yadav J.S."/>
            <person name="Aerts A."/>
            <person name="Benoit I."/>
            <person name="Boyd A."/>
            <person name="Carlson A."/>
            <person name="Copeland A."/>
            <person name="Coutinho P.M."/>
            <person name="de Vries R.P."/>
            <person name="Ferreira P."/>
            <person name="Findley K."/>
            <person name="Foster B."/>
            <person name="Gaskell J."/>
            <person name="Glotzer D."/>
            <person name="Gorecki P."/>
            <person name="Heitman J."/>
            <person name="Hesse C."/>
            <person name="Hori C."/>
            <person name="Igarashi K."/>
            <person name="Jurgens J.A."/>
            <person name="Kallen N."/>
            <person name="Kersten P."/>
            <person name="Kohler A."/>
            <person name="Kuees U."/>
            <person name="Kumar T.K.A."/>
            <person name="Kuo A."/>
            <person name="LaButti K."/>
            <person name="Larrondo L.F."/>
            <person name="Lindquist E."/>
            <person name="Ling A."/>
            <person name="Lombard V."/>
            <person name="Lucas S."/>
            <person name="Lundell T."/>
            <person name="Martin R."/>
            <person name="McLaughlin D.J."/>
            <person name="Morgenstern I."/>
            <person name="Morin E."/>
            <person name="Murat C."/>
            <person name="Nagy L.G."/>
            <person name="Nolan M."/>
            <person name="Ohm R.A."/>
            <person name="Patyshakuliyeva A."/>
            <person name="Rokas A."/>
            <person name="Ruiz-Duenas F.J."/>
            <person name="Sabat G."/>
            <person name="Salamov A."/>
            <person name="Samejima M."/>
            <person name="Schmutz J."/>
            <person name="Slot J.C."/>
            <person name="St John F."/>
            <person name="Stenlid J."/>
            <person name="Sun H."/>
            <person name="Sun S."/>
            <person name="Syed K."/>
            <person name="Tsang A."/>
            <person name="Wiebenga A."/>
            <person name="Young D."/>
            <person name="Pisabarro A."/>
            <person name="Eastwood D.C."/>
            <person name="Martin F."/>
            <person name="Cullen D."/>
            <person name="Grigoriev I.V."/>
            <person name="Hibbett D.S."/>
        </authorList>
    </citation>
    <scope>NUCLEOTIDE SEQUENCE [LARGE SCALE GENOMIC DNA]</scope>
    <source>
        <strain evidence="4 5">ATCC 11539</strain>
    </source>
</reference>
<feature type="region of interest" description="Disordered" evidence="2">
    <location>
        <begin position="444"/>
        <end position="490"/>
    </location>
</feature>
<feature type="region of interest" description="Disordered" evidence="2">
    <location>
        <begin position="73"/>
        <end position="100"/>
    </location>
</feature>
<evidence type="ECO:0000259" key="3">
    <source>
        <dbReference type="Pfam" id="PF20411"/>
    </source>
</evidence>
<feature type="region of interest" description="Disordered" evidence="2">
    <location>
        <begin position="135"/>
        <end position="156"/>
    </location>
</feature>
<feature type="compositionally biased region" description="Basic and acidic residues" evidence="2">
    <location>
        <begin position="454"/>
        <end position="471"/>
    </location>
</feature>
<feature type="region of interest" description="Disordered" evidence="2">
    <location>
        <begin position="178"/>
        <end position="202"/>
    </location>
</feature>
<dbReference type="RefSeq" id="XP_007866527.1">
    <property type="nucleotide sequence ID" value="XM_007868336.1"/>
</dbReference>
<dbReference type="GeneID" id="19304122"/>
<feature type="compositionally biased region" description="Low complexity" evidence="2">
    <location>
        <begin position="473"/>
        <end position="490"/>
    </location>
</feature>
<gene>
    <name evidence="4" type="ORF">GLOTRDRAFT_138956</name>
</gene>
<organism evidence="4 5">
    <name type="scientific">Gloeophyllum trabeum (strain ATCC 11539 / FP-39264 / Madison 617)</name>
    <name type="common">Brown rot fungus</name>
    <dbReference type="NCBI Taxonomy" id="670483"/>
    <lineage>
        <taxon>Eukaryota</taxon>
        <taxon>Fungi</taxon>
        <taxon>Dikarya</taxon>
        <taxon>Basidiomycota</taxon>
        <taxon>Agaricomycotina</taxon>
        <taxon>Agaricomycetes</taxon>
        <taxon>Gloeophyllales</taxon>
        <taxon>Gloeophyllaceae</taxon>
        <taxon>Gloeophyllum</taxon>
    </lineage>
</organism>
<evidence type="ECO:0000256" key="1">
    <source>
        <dbReference type="SAM" id="Coils"/>
    </source>
</evidence>
<feature type="region of interest" description="Disordered" evidence="2">
    <location>
        <begin position="277"/>
        <end position="366"/>
    </location>
</feature>
<dbReference type="InterPro" id="IPR046520">
    <property type="entry name" value="DUF6697"/>
</dbReference>
<evidence type="ECO:0000313" key="5">
    <source>
        <dbReference type="Proteomes" id="UP000030669"/>
    </source>
</evidence>
<feature type="compositionally biased region" description="Basic and acidic residues" evidence="2">
    <location>
        <begin position="349"/>
        <end position="363"/>
    </location>
</feature>
<dbReference type="HOGENOM" id="CLU_305883_0_0_1"/>
<proteinExistence type="predicted"/>
<dbReference type="OrthoDB" id="3265858at2759"/>
<feature type="coiled-coil region" evidence="1">
    <location>
        <begin position="10"/>
        <end position="72"/>
    </location>
</feature>
<feature type="compositionally biased region" description="Polar residues" evidence="2">
    <location>
        <begin position="960"/>
        <end position="969"/>
    </location>
</feature>
<feature type="region of interest" description="Disordered" evidence="2">
    <location>
        <begin position="931"/>
        <end position="969"/>
    </location>
</feature>
<dbReference type="EMBL" id="KB469302">
    <property type="protein sequence ID" value="EPQ55401.1"/>
    <property type="molecule type" value="Genomic_DNA"/>
</dbReference>
<feature type="domain" description="DUF6697" evidence="3">
    <location>
        <begin position="782"/>
        <end position="929"/>
    </location>
</feature>
<evidence type="ECO:0000313" key="4">
    <source>
        <dbReference type="EMBL" id="EPQ55401.1"/>
    </source>
</evidence>
<feature type="compositionally biased region" description="Low complexity" evidence="2">
    <location>
        <begin position="88"/>
        <end position="99"/>
    </location>
</feature>
<keyword evidence="5" id="KW-1185">Reference proteome</keyword>
<feature type="compositionally biased region" description="Low complexity" evidence="2">
    <location>
        <begin position="187"/>
        <end position="196"/>
    </location>
</feature>
<evidence type="ECO:0000256" key="2">
    <source>
        <dbReference type="SAM" id="MobiDB-lite"/>
    </source>
</evidence>
<dbReference type="Pfam" id="PF20411">
    <property type="entry name" value="DUF6697"/>
    <property type="match status" value="2"/>
</dbReference>
<feature type="compositionally biased region" description="Polar residues" evidence="2">
    <location>
        <begin position="277"/>
        <end position="296"/>
    </location>
</feature>
<dbReference type="KEGG" id="gtr:GLOTRDRAFT_138956"/>
<dbReference type="Proteomes" id="UP000030669">
    <property type="component" value="Unassembled WGS sequence"/>
</dbReference>
<sequence length="969" mass="107113">MNAPGEIEIIEDLGNENESLRKDLAEVEKQRDRFMEEMIRCREKAARLESDNERLKVTNFNLERLLRTARQEKAKLARPTTTSDENNALSTSASATADSGVNKDQFFASVPKQQSPHDPHQVKQEEVIDLTLDDDASDQQSSEVRKRPQAHSGQHVVLGTSSADFRAVLVNDAPSVSTVSTLGVQRSSSPASVPAKSPEETSKLMNIPTQSTRLLDAVPPAPTSSVTSTATLVPDSQRAAERVKVEDAGSEVVVDSIVAYPPVLDFAANQTAQTPTELVSLSRSSGVESPTLTNSKVPDKTADSMEVLSNGRNRASKRPRGGSKSPDSRFDHGFAPSLPRDAVALQSEPPERKGTPEPPDLRSHKPVSALVCPTTLASSDGAPAAKRVKVEEDIQHAGTVMSSARQSIAVKNSKHSAPLMTPKAATVHKLASSVLPCDTARLAPEAAGPTAKADPSEGKKSKAEGDSRPEHPTTGSTCSSSSIQSSQFQSSEANVEDASIAYMEKYLRDVKTLHVNHRKADTVFALAKFSNLCPHESKESLRTIYPWKDELPQTKSRGRLASWDALFLKADDNPAMPRKPGKPGLFLSLRRDLKENYVYPTFCPVSGRSIRRYLGDYVLRHVGQLTPTEFRSLRPKVKDTFARRFAKSVAYPEYEHARERLKSKLGFIKQDVALKAFETSEEVIHVFAMECQSYDEEFATSLAPLQDHLSDPEVMTHHTSGPVVPTEGGTRVDMAKRLQPFLRNLCSVVVSGDSNDISHSDLTHLCFCNKDTDIFTYRPKGKALPGNKNRDRSPWQALCLQDRFNPWMPAERGSPGCVLRLDLASVQEQSYPVFRRVRAGRPNMYRYMGDYVLRHVSDLSPAEFYGLPHFVKSKLADHLEKKMKRGISEQHYSVRLTTAMEALRTRKQLIHILTMELHKFDEEFHQSLVWEDGKDVSNDGSSQSDDHDTTDDDGSEYEPGTTSSEGDFD</sequence>